<dbReference type="KEGG" id="amim:MIM_c37820"/>
<evidence type="ECO:0000256" key="2">
    <source>
        <dbReference type="ARBA" id="ARBA00007783"/>
    </source>
</evidence>
<feature type="transmembrane region" description="Helical" evidence="9">
    <location>
        <begin position="145"/>
        <end position="169"/>
    </location>
</feature>
<dbReference type="Pfam" id="PF01061">
    <property type="entry name" value="ABC2_membrane"/>
    <property type="match status" value="1"/>
</dbReference>
<evidence type="ECO:0000256" key="1">
    <source>
        <dbReference type="ARBA" id="ARBA00004429"/>
    </source>
</evidence>
<dbReference type="STRING" id="1247726.MIM_c37820"/>
<dbReference type="GO" id="GO:0015920">
    <property type="term" value="P:lipopolysaccharide transport"/>
    <property type="evidence" value="ECO:0007669"/>
    <property type="project" value="TreeGrafter"/>
</dbReference>
<dbReference type="EMBL" id="CP003915">
    <property type="protein sequence ID" value="AHG65839.1"/>
    <property type="molecule type" value="Genomic_DNA"/>
</dbReference>
<feature type="transmembrane region" description="Helical" evidence="9">
    <location>
        <begin position="235"/>
        <end position="253"/>
    </location>
</feature>
<dbReference type="AlphaFoldDB" id="W0PFQ6"/>
<evidence type="ECO:0000256" key="6">
    <source>
        <dbReference type="ARBA" id="ARBA00022692"/>
    </source>
</evidence>
<keyword evidence="6 9" id="KW-0812">Transmembrane</keyword>
<dbReference type="PRINTS" id="PR00164">
    <property type="entry name" value="ABC2TRNSPORT"/>
</dbReference>
<proteinExistence type="inferred from homology"/>
<keyword evidence="5" id="KW-0997">Cell inner membrane</keyword>
<evidence type="ECO:0000256" key="5">
    <source>
        <dbReference type="ARBA" id="ARBA00022519"/>
    </source>
</evidence>
<evidence type="ECO:0000256" key="7">
    <source>
        <dbReference type="ARBA" id="ARBA00022989"/>
    </source>
</evidence>
<dbReference type="PANTHER" id="PTHR30413">
    <property type="entry name" value="INNER MEMBRANE TRANSPORT PERMEASE"/>
    <property type="match status" value="1"/>
</dbReference>
<keyword evidence="12" id="KW-1185">Reference proteome</keyword>
<accession>W0PFQ6</accession>
<evidence type="ECO:0000256" key="3">
    <source>
        <dbReference type="ARBA" id="ARBA00022448"/>
    </source>
</evidence>
<evidence type="ECO:0000313" key="11">
    <source>
        <dbReference type="EMBL" id="AHG65839.1"/>
    </source>
</evidence>
<dbReference type="eggNOG" id="COG1682">
    <property type="taxonomic scope" value="Bacteria"/>
</dbReference>
<reference evidence="11 12" key="1">
    <citation type="journal article" date="2014" name="Microbiology">
        <title>Unravelling the complete genome sequence of Advenella mimigardefordensis strain DPN7T and novel insights in the catabolism of the xenobiotic polythioester precursor 3,3'-dithiodipropionate.</title>
        <authorList>
            <person name="Wubbeler J.H."/>
            <person name="Hiessl S."/>
            <person name="Schuldes J."/>
            <person name="Thurmer A."/>
            <person name="Daniel R."/>
            <person name="Steinbuchel A."/>
        </authorList>
    </citation>
    <scope>NUCLEOTIDE SEQUENCE [LARGE SCALE GENOMIC DNA]</scope>
    <source>
        <strain evidence="12">DSM 17166 / LMG 22922 / DPN7</strain>
    </source>
</reference>
<dbReference type="Proteomes" id="UP000019095">
    <property type="component" value="Chromosome"/>
</dbReference>
<comment type="similarity">
    <text evidence="2 9">Belongs to the ABC-2 integral membrane protein family.</text>
</comment>
<feature type="domain" description="ABC transmembrane type-2" evidence="10">
    <location>
        <begin position="33"/>
        <end position="256"/>
    </location>
</feature>
<feature type="transmembrane region" description="Helical" evidence="9">
    <location>
        <begin position="66"/>
        <end position="85"/>
    </location>
</feature>
<evidence type="ECO:0000256" key="8">
    <source>
        <dbReference type="ARBA" id="ARBA00023136"/>
    </source>
</evidence>
<gene>
    <name evidence="11" type="ORF">MIM_c37820</name>
</gene>
<keyword evidence="7 9" id="KW-1133">Transmembrane helix</keyword>
<organism evidence="11 12">
    <name type="scientific">Advenella mimigardefordensis (strain DSM 17166 / LMG 22922 / DPN7)</name>
    <dbReference type="NCBI Taxonomy" id="1247726"/>
    <lineage>
        <taxon>Bacteria</taxon>
        <taxon>Pseudomonadati</taxon>
        <taxon>Pseudomonadota</taxon>
        <taxon>Betaproteobacteria</taxon>
        <taxon>Burkholderiales</taxon>
        <taxon>Alcaligenaceae</taxon>
    </lineage>
</organism>
<name>W0PFQ6_ADVMD</name>
<protein>
    <recommendedName>
        <fullName evidence="9">Transport permease protein</fullName>
    </recommendedName>
</protein>
<evidence type="ECO:0000313" key="12">
    <source>
        <dbReference type="Proteomes" id="UP000019095"/>
    </source>
</evidence>
<comment type="subcellular location">
    <subcellularLocation>
        <location evidence="1 9">Cell inner membrane</location>
        <topology evidence="1 9">Multi-pass membrane protein</topology>
    </subcellularLocation>
</comment>
<evidence type="ECO:0000259" key="10">
    <source>
        <dbReference type="PROSITE" id="PS51012"/>
    </source>
</evidence>
<dbReference type="GO" id="GO:0140359">
    <property type="term" value="F:ABC-type transporter activity"/>
    <property type="evidence" value="ECO:0007669"/>
    <property type="project" value="InterPro"/>
</dbReference>
<keyword evidence="3 9" id="KW-0813">Transport</keyword>
<keyword evidence="8 9" id="KW-0472">Membrane</keyword>
<feature type="transmembrane region" description="Helical" evidence="9">
    <location>
        <begin position="181"/>
        <end position="199"/>
    </location>
</feature>
<dbReference type="InterPro" id="IPR047817">
    <property type="entry name" value="ABC2_TM_bact-type"/>
</dbReference>
<dbReference type="InterPro" id="IPR000412">
    <property type="entry name" value="ABC_2_transport"/>
</dbReference>
<dbReference type="PROSITE" id="PS51012">
    <property type="entry name" value="ABC_TM2"/>
    <property type="match status" value="1"/>
</dbReference>
<dbReference type="OrthoDB" id="9814458at2"/>
<dbReference type="HOGENOM" id="CLU_060703_5_1_4"/>
<dbReference type="GO" id="GO:0043190">
    <property type="term" value="C:ATP-binding cassette (ABC) transporter complex"/>
    <property type="evidence" value="ECO:0007669"/>
    <property type="project" value="InterPro"/>
</dbReference>
<evidence type="ECO:0000256" key="4">
    <source>
        <dbReference type="ARBA" id="ARBA00022475"/>
    </source>
</evidence>
<dbReference type="InterPro" id="IPR013525">
    <property type="entry name" value="ABC2_TM"/>
</dbReference>
<feature type="transmembrane region" description="Helical" evidence="9">
    <location>
        <begin position="33"/>
        <end position="54"/>
    </location>
</feature>
<keyword evidence="4 9" id="KW-1003">Cell membrane</keyword>
<dbReference type="RefSeq" id="WP_025374539.1">
    <property type="nucleotide sequence ID" value="NZ_CP003915.1"/>
</dbReference>
<feature type="transmembrane region" description="Helical" evidence="9">
    <location>
        <begin position="117"/>
        <end position="139"/>
    </location>
</feature>
<sequence>MTFQNRSSFQITKSVLFALVLREMRGLFGARRFGAFWMFFEPVMQVGLIMAIFSFRNVTGANGIEFPVFLMTGMIPFFLCRNIVLKGIEAVNANRALFGYKQIKPIDAVVARTLMEAALYSCVYVIFMFILGFCFGYDVSIRDPVRWVFVILIGITLSFSLGLIFCILGEILVESKIVIRMLFFPVYLLSGVIFPIWVFPAEILNWLLWNPYAHIIDELRYATFAYYPDHAGVNIMYPIRVTVCVLLIAMGLYRIRRLKLIAI</sequence>
<dbReference type="PANTHER" id="PTHR30413:SF8">
    <property type="entry name" value="TRANSPORT PERMEASE PROTEIN"/>
    <property type="match status" value="1"/>
</dbReference>
<evidence type="ECO:0000256" key="9">
    <source>
        <dbReference type="RuleBase" id="RU361157"/>
    </source>
</evidence>